<proteinExistence type="predicted"/>
<evidence type="ECO:0000313" key="2">
    <source>
        <dbReference type="Proteomes" id="UP001638806"/>
    </source>
</evidence>
<dbReference type="EMBL" id="JBGNUJ010000006">
    <property type="protein sequence ID" value="KAL3959051.1"/>
    <property type="molecule type" value="Genomic_DNA"/>
</dbReference>
<evidence type="ECO:0000313" key="1">
    <source>
        <dbReference type="EMBL" id="KAL3959051.1"/>
    </source>
</evidence>
<sequence length="226" mass="24607">MNRILRSGAWRSARRLAAPSIIGGATILYTGPSVRFDTPAVRQPRQQRRSLDTTISPDMVRQVSSGSLAGTYLPLPQARPPSLLLAMPKLAGPRRILSSPASPSREAKRSWLIGFAAGVVVALFSRTLVFLGGLLVLSIHVRTCVGGEPYPFPLAQTPHLWLPCSSRADAVRFKIASRWGLDLPRAVGLNPQRWPGVSYLTRVTADNPWFTSSFAATFILAALVRL</sequence>
<protein>
    <submittedName>
        <fullName evidence="1">Uncharacterized protein</fullName>
    </submittedName>
</protein>
<comment type="caution">
    <text evidence="1">The sequence shown here is derived from an EMBL/GenBank/DDBJ whole genome shotgun (WGS) entry which is preliminary data.</text>
</comment>
<dbReference type="Proteomes" id="UP001638806">
    <property type="component" value="Unassembled WGS sequence"/>
</dbReference>
<organism evidence="1 2">
    <name type="scientific">Purpureocillium lilacinum</name>
    <name type="common">Paecilomyces lilacinus</name>
    <dbReference type="NCBI Taxonomy" id="33203"/>
    <lineage>
        <taxon>Eukaryota</taxon>
        <taxon>Fungi</taxon>
        <taxon>Dikarya</taxon>
        <taxon>Ascomycota</taxon>
        <taxon>Pezizomycotina</taxon>
        <taxon>Sordariomycetes</taxon>
        <taxon>Hypocreomycetidae</taxon>
        <taxon>Hypocreales</taxon>
        <taxon>Ophiocordycipitaceae</taxon>
        <taxon>Purpureocillium</taxon>
    </lineage>
</organism>
<reference evidence="1" key="1">
    <citation type="submission" date="2024-12" db="EMBL/GenBank/DDBJ databases">
        <title>Comparative genomics and development of molecular markers within Purpureocillium lilacinum and among Purpureocillium species.</title>
        <authorList>
            <person name="Yeh Z.-Y."/>
            <person name="Ni N.-T."/>
            <person name="Lo P.-H."/>
            <person name="Mushyakhwo K."/>
            <person name="Lin C.-F."/>
            <person name="Nai Y.-S."/>
        </authorList>
    </citation>
    <scope>NUCLEOTIDE SEQUENCE</scope>
    <source>
        <strain evidence="1">NCHU-NPUST-175</strain>
    </source>
</reference>
<gene>
    <name evidence="1" type="ORF">ACCO45_007213</name>
</gene>
<keyword evidence="2" id="KW-1185">Reference proteome</keyword>
<name>A0ACC4DUF4_PURLI</name>
<accession>A0ACC4DUF4</accession>